<dbReference type="Proteomes" id="UP000799755">
    <property type="component" value="Unassembled WGS sequence"/>
</dbReference>
<name>A0ACB6RCN9_9PLEO</name>
<protein>
    <submittedName>
        <fullName evidence="1">Cytochrome P450</fullName>
    </submittedName>
</protein>
<comment type="caution">
    <text evidence="1">The sequence shown here is derived from an EMBL/GenBank/DDBJ whole genome shotgun (WGS) entry which is preliminary data.</text>
</comment>
<gene>
    <name evidence="1" type="ORF">BDR25DRAFT_379779</name>
</gene>
<keyword evidence="2" id="KW-1185">Reference proteome</keyword>
<evidence type="ECO:0000313" key="1">
    <source>
        <dbReference type="EMBL" id="KAF2476092.1"/>
    </source>
</evidence>
<accession>A0ACB6RCN9</accession>
<proteinExistence type="predicted"/>
<organism evidence="1 2">
    <name type="scientific">Lindgomyces ingoldianus</name>
    <dbReference type="NCBI Taxonomy" id="673940"/>
    <lineage>
        <taxon>Eukaryota</taxon>
        <taxon>Fungi</taxon>
        <taxon>Dikarya</taxon>
        <taxon>Ascomycota</taxon>
        <taxon>Pezizomycotina</taxon>
        <taxon>Dothideomycetes</taxon>
        <taxon>Pleosporomycetidae</taxon>
        <taxon>Pleosporales</taxon>
        <taxon>Lindgomycetaceae</taxon>
        <taxon>Lindgomyces</taxon>
    </lineage>
</organism>
<sequence length="406" mass="45948">MAWVLVAAFAAAVYAVSLCIYRIFISPLSKIPGPKLAAVTGWYKTYFKLCHKFSGQYLFHIQALHKIYEHHLHRMRRTSQAHFVAKGRIQKLAPQIQTLADRMCRRLVEDFSGQDKPVILNNVFTSFVGDVTTQYSFNRDFKYLEDPNFLSPFTREIRSFLAMVYPCTQFPWLGRLLYTLPDSLVSSVQPATQGLQEFRASMSTLIHQAKEDVREGNCETDKTVMHGILDSNLPPLEKSNKVLIDQAAGLVAAGILPYLTACVEEAIRLACGQITRYPRISHLSIIYGDYIMPPGTQISMDTWHMHHNETLYPDSYAFVPERWIGDSRAPDGKPLKHYMVAFGKGTRNCLGMNLAQAAITIALASLVRRFEFELFETSYEMDVQVARDVVAPGTHPESLGVRVFVN</sequence>
<dbReference type="EMBL" id="MU003495">
    <property type="protein sequence ID" value="KAF2476092.1"/>
    <property type="molecule type" value="Genomic_DNA"/>
</dbReference>
<evidence type="ECO:0000313" key="2">
    <source>
        <dbReference type="Proteomes" id="UP000799755"/>
    </source>
</evidence>
<reference evidence="1" key="1">
    <citation type="journal article" date="2020" name="Stud. Mycol.">
        <title>101 Dothideomycetes genomes: a test case for predicting lifestyles and emergence of pathogens.</title>
        <authorList>
            <person name="Haridas S."/>
            <person name="Albert R."/>
            <person name="Binder M."/>
            <person name="Bloem J."/>
            <person name="Labutti K."/>
            <person name="Salamov A."/>
            <person name="Andreopoulos B."/>
            <person name="Baker S."/>
            <person name="Barry K."/>
            <person name="Bills G."/>
            <person name="Bluhm B."/>
            <person name="Cannon C."/>
            <person name="Castanera R."/>
            <person name="Culley D."/>
            <person name="Daum C."/>
            <person name="Ezra D."/>
            <person name="Gonzalez J."/>
            <person name="Henrissat B."/>
            <person name="Kuo A."/>
            <person name="Liang C."/>
            <person name="Lipzen A."/>
            <person name="Lutzoni F."/>
            <person name="Magnuson J."/>
            <person name="Mondo S."/>
            <person name="Nolan M."/>
            <person name="Ohm R."/>
            <person name="Pangilinan J."/>
            <person name="Park H.-J."/>
            <person name="Ramirez L."/>
            <person name="Alfaro M."/>
            <person name="Sun H."/>
            <person name="Tritt A."/>
            <person name="Yoshinaga Y."/>
            <person name="Zwiers L.-H."/>
            <person name="Turgeon B."/>
            <person name="Goodwin S."/>
            <person name="Spatafora J."/>
            <person name="Crous P."/>
            <person name="Grigoriev I."/>
        </authorList>
    </citation>
    <scope>NUCLEOTIDE SEQUENCE</scope>
    <source>
        <strain evidence="1">ATCC 200398</strain>
    </source>
</reference>